<comment type="caution">
    <text evidence="2">The sequence shown here is derived from an EMBL/GenBank/DDBJ whole genome shotgun (WGS) entry which is preliminary data.</text>
</comment>
<evidence type="ECO:0000313" key="3">
    <source>
        <dbReference type="Proteomes" id="UP001354931"/>
    </source>
</evidence>
<sequence>MTSQDGQAVATSSAELTTAHASAALLERLADKLGGRASVAAVFGEPVFREGITVVPVAQVGFGFGGGAGREKAGDKDGEGGGGGGGAGAKPLGFIEIKDGTATYKPIRDPWVDVALPLATLLVGVAGSKVMRAVAKARLGRHEKSD</sequence>
<dbReference type="InterPro" id="IPR014229">
    <property type="entry name" value="Spore_YtfJ"/>
</dbReference>
<keyword evidence="3" id="KW-1185">Reference proteome</keyword>
<gene>
    <name evidence="2" type="ORF">OKJ99_25815</name>
</gene>
<dbReference type="EMBL" id="JAOZYC010000137">
    <property type="protein sequence ID" value="MEB8340923.1"/>
    <property type="molecule type" value="Genomic_DNA"/>
</dbReference>
<dbReference type="PANTHER" id="PTHR39162:SF1">
    <property type="entry name" value="SPORULATION PROTEIN YTFJ"/>
    <property type="match status" value="1"/>
</dbReference>
<dbReference type="Pfam" id="PF09579">
    <property type="entry name" value="Spore_YtfJ"/>
    <property type="match status" value="1"/>
</dbReference>
<feature type="region of interest" description="Disordered" evidence="1">
    <location>
        <begin position="65"/>
        <end position="90"/>
    </location>
</feature>
<accession>A0ABU6FAF0</accession>
<evidence type="ECO:0000313" key="2">
    <source>
        <dbReference type="EMBL" id="MEB8340923.1"/>
    </source>
</evidence>
<evidence type="ECO:0000256" key="1">
    <source>
        <dbReference type="SAM" id="MobiDB-lite"/>
    </source>
</evidence>
<name>A0ABU6FAF0_9ACTN</name>
<dbReference type="PANTHER" id="PTHR39162">
    <property type="entry name" value="GLL3345 PROTEIN"/>
    <property type="match status" value="1"/>
</dbReference>
<organism evidence="2 3">
    <name type="scientific">Streptomyces endophyticus</name>
    <dbReference type="NCBI Taxonomy" id="714166"/>
    <lineage>
        <taxon>Bacteria</taxon>
        <taxon>Bacillati</taxon>
        <taxon>Actinomycetota</taxon>
        <taxon>Actinomycetes</taxon>
        <taxon>Kitasatosporales</taxon>
        <taxon>Streptomycetaceae</taxon>
        <taxon>Streptomyces</taxon>
    </lineage>
</organism>
<dbReference type="Proteomes" id="UP001354931">
    <property type="component" value="Unassembled WGS sequence"/>
</dbReference>
<dbReference type="RefSeq" id="WP_326019912.1">
    <property type="nucleotide sequence ID" value="NZ_JAOZYC010000137.1"/>
</dbReference>
<feature type="compositionally biased region" description="Basic and acidic residues" evidence="1">
    <location>
        <begin position="69"/>
        <end position="79"/>
    </location>
</feature>
<reference evidence="2 3" key="1">
    <citation type="submission" date="2022-10" db="EMBL/GenBank/DDBJ databases">
        <authorList>
            <person name="Xie J."/>
            <person name="Shen N."/>
        </authorList>
    </citation>
    <scope>NUCLEOTIDE SEQUENCE [LARGE SCALE GENOMIC DNA]</scope>
    <source>
        <strain evidence="2 3">YIM65594</strain>
    </source>
</reference>
<proteinExistence type="predicted"/>
<protein>
    <submittedName>
        <fullName evidence="2">Spore germination protein GerW family protein</fullName>
    </submittedName>
</protein>